<evidence type="ECO:0000313" key="4">
    <source>
        <dbReference type="EMBL" id="HIS30218.1"/>
    </source>
</evidence>
<dbReference type="Proteomes" id="UP000823935">
    <property type="component" value="Unassembled WGS sequence"/>
</dbReference>
<dbReference type="AlphaFoldDB" id="A0A9D1EQL7"/>
<dbReference type="GO" id="GO:0016829">
    <property type="term" value="F:lyase activity"/>
    <property type="evidence" value="ECO:0007669"/>
    <property type="project" value="InterPro"/>
</dbReference>
<reference evidence="4" key="2">
    <citation type="journal article" date="2021" name="PeerJ">
        <title>Extensive microbial diversity within the chicken gut microbiome revealed by metagenomics and culture.</title>
        <authorList>
            <person name="Gilroy R."/>
            <person name="Ravi A."/>
            <person name="Getino M."/>
            <person name="Pursley I."/>
            <person name="Horton D.L."/>
            <person name="Alikhan N.F."/>
            <person name="Baker D."/>
            <person name="Gharbi K."/>
            <person name="Hall N."/>
            <person name="Watson M."/>
            <person name="Adriaenssens E.M."/>
            <person name="Foster-Nyarko E."/>
            <person name="Jarju S."/>
            <person name="Secka A."/>
            <person name="Antonio M."/>
            <person name="Oren A."/>
            <person name="Chaudhuri R.R."/>
            <person name="La Ragione R."/>
            <person name="Hildebrand F."/>
            <person name="Pallen M.J."/>
        </authorList>
    </citation>
    <scope>NUCLEOTIDE SEQUENCE</scope>
    <source>
        <strain evidence="4">CHK190-19873</strain>
    </source>
</reference>
<dbReference type="PANTHER" id="PTHR16943:SF8">
    <property type="entry name" value="2-METHYLCITRATE DEHYDRATASE"/>
    <property type="match status" value="1"/>
</dbReference>
<accession>A0A9D1EQL7</accession>
<gene>
    <name evidence="4" type="ORF">IAB44_01500</name>
</gene>
<dbReference type="Pfam" id="PF03972">
    <property type="entry name" value="MmgE_PrpD_N"/>
    <property type="match status" value="1"/>
</dbReference>
<dbReference type="Gene3D" id="3.30.1330.120">
    <property type="entry name" value="2-methylcitrate dehydratase PrpD"/>
    <property type="match status" value="1"/>
</dbReference>
<comment type="similarity">
    <text evidence="1">Belongs to the PrpD family.</text>
</comment>
<dbReference type="EMBL" id="DVIQ01000007">
    <property type="protein sequence ID" value="HIS30218.1"/>
    <property type="molecule type" value="Genomic_DNA"/>
</dbReference>
<protein>
    <submittedName>
        <fullName evidence="4">MmgE/PrpD family protein</fullName>
    </submittedName>
</protein>
<reference evidence="4" key="1">
    <citation type="submission" date="2020-10" db="EMBL/GenBank/DDBJ databases">
        <authorList>
            <person name="Gilroy R."/>
        </authorList>
    </citation>
    <scope>NUCLEOTIDE SEQUENCE</scope>
    <source>
        <strain evidence="4">CHK190-19873</strain>
    </source>
</reference>
<evidence type="ECO:0000259" key="3">
    <source>
        <dbReference type="Pfam" id="PF19305"/>
    </source>
</evidence>
<comment type="caution">
    <text evidence="4">The sequence shown here is derived from an EMBL/GenBank/DDBJ whole genome shotgun (WGS) entry which is preliminary data.</text>
</comment>
<dbReference type="InterPro" id="IPR045337">
    <property type="entry name" value="MmgE_PrpD_C"/>
</dbReference>
<evidence type="ECO:0000256" key="1">
    <source>
        <dbReference type="ARBA" id="ARBA00006174"/>
    </source>
</evidence>
<dbReference type="InterPro" id="IPR042183">
    <property type="entry name" value="MmgE/PrpD_sf_1"/>
</dbReference>
<dbReference type="InterPro" id="IPR005656">
    <property type="entry name" value="MmgE_PrpD"/>
</dbReference>
<dbReference type="InterPro" id="IPR045336">
    <property type="entry name" value="MmgE_PrpD_N"/>
</dbReference>
<evidence type="ECO:0000259" key="2">
    <source>
        <dbReference type="Pfam" id="PF03972"/>
    </source>
</evidence>
<dbReference type="InterPro" id="IPR042188">
    <property type="entry name" value="MmgE/PrpD_sf_2"/>
</dbReference>
<dbReference type="Gene3D" id="1.10.4100.10">
    <property type="entry name" value="2-methylcitrate dehydratase PrpD"/>
    <property type="match status" value="1"/>
</dbReference>
<name>A0A9D1EQL7_9FIRM</name>
<feature type="domain" description="MmgE/PrpD N-terminal" evidence="2">
    <location>
        <begin position="29"/>
        <end position="233"/>
    </location>
</feature>
<dbReference type="InterPro" id="IPR036148">
    <property type="entry name" value="MmgE/PrpD_sf"/>
</dbReference>
<dbReference type="SUPFAM" id="SSF103378">
    <property type="entry name" value="2-methylcitrate dehydratase PrpD"/>
    <property type="match status" value="1"/>
</dbReference>
<sequence>MENPLELLCDYLIEPGCVRKENLALGIKALADGIGVLLSGRSSGIYKQVRSSVKKLHGGGEAEGLADQIFLDAAALHSQEWNDLYYQRPGHPSAVILPASLDAALWLSCSGEEFLEAYLVGMETASRMNCLLLPRHHERGFHSTCVSGAAGAAAAVGKLLNLSKEKMAHALSLAQTLAGGLRASFGTDGNPLQTARASRDGACAAFWAEEGLQGRTGILTQSQGFLEAFDGKPKEAKQEFSKLFTESLFQNPGLILKKYPLCYSVYQAVDAALQIREQMEAVPRNIKKIICETSPLNLYSLPAGIPQETYAERFSMPYGIAAALIFGRIGTDTFGMSGRKDFVRLMEKCKVCAAKELAGSKGYGFTRVRLEMEDGSILTGTGVPDPDDRIENWSESARKEKFCRCTKDIWNKAEALRVYEEVKEIADQKNLREWESTLPLDKGGKHVRL</sequence>
<organism evidence="4 5">
    <name type="scientific">Candidatus Limivivens intestinipullorum</name>
    <dbReference type="NCBI Taxonomy" id="2840858"/>
    <lineage>
        <taxon>Bacteria</taxon>
        <taxon>Bacillati</taxon>
        <taxon>Bacillota</taxon>
        <taxon>Clostridia</taxon>
        <taxon>Lachnospirales</taxon>
        <taxon>Lachnospiraceae</taxon>
        <taxon>Lachnospiraceae incertae sedis</taxon>
        <taxon>Candidatus Limivivens</taxon>
    </lineage>
</organism>
<feature type="domain" description="MmgE/PrpD C-terminal" evidence="3">
    <location>
        <begin position="259"/>
        <end position="422"/>
    </location>
</feature>
<dbReference type="PANTHER" id="PTHR16943">
    <property type="entry name" value="2-METHYLCITRATE DEHYDRATASE-RELATED"/>
    <property type="match status" value="1"/>
</dbReference>
<dbReference type="Pfam" id="PF19305">
    <property type="entry name" value="MmgE_PrpD_C"/>
    <property type="match status" value="1"/>
</dbReference>
<proteinExistence type="inferred from homology"/>
<evidence type="ECO:0000313" key="5">
    <source>
        <dbReference type="Proteomes" id="UP000823935"/>
    </source>
</evidence>